<feature type="transmembrane region" description="Helical" evidence="1">
    <location>
        <begin position="68"/>
        <end position="87"/>
    </location>
</feature>
<keyword evidence="1" id="KW-1133">Transmembrane helix</keyword>
<gene>
    <name evidence="2" type="ordered locus">Acid345_1928</name>
</gene>
<evidence type="ECO:0000256" key="1">
    <source>
        <dbReference type="SAM" id="Phobius"/>
    </source>
</evidence>
<dbReference type="STRING" id="204669.Acid345_1928"/>
<keyword evidence="1" id="KW-0812">Transmembrane</keyword>
<dbReference type="RefSeq" id="WP_011522730.1">
    <property type="nucleotide sequence ID" value="NC_008009.1"/>
</dbReference>
<accession>Q1IQC1</accession>
<proteinExistence type="predicted"/>
<dbReference type="AlphaFoldDB" id="Q1IQC1"/>
<protein>
    <recommendedName>
        <fullName evidence="4">DUF883 domain-containing protein</fullName>
    </recommendedName>
</protein>
<keyword evidence="1" id="KW-0472">Membrane</keyword>
<evidence type="ECO:0000313" key="2">
    <source>
        <dbReference type="EMBL" id="ABF40929.1"/>
    </source>
</evidence>
<dbReference type="OrthoDB" id="9911702at2"/>
<dbReference type="KEGG" id="aba:Acid345_1928"/>
<organism evidence="2 3">
    <name type="scientific">Koribacter versatilis (strain Ellin345)</name>
    <dbReference type="NCBI Taxonomy" id="204669"/>
    <lineage>
        <taxon>Bacteria</taxon>
        <taxon>Pseudomonadati</taxon>
        <taxon>Acidobacteriota</taxon>
        <taxon>Terriglobia</taxon>
        <taxon>Terriglobales</taxon>
        <taxon>Candidatus Korobacteraceae</taxon>
        <taxon>Candidatus Korobacter</taxon>
    </lineage>
</organism>
<name>Q1IQC1_KORVE</name>
<reference evidence="2 3" key="1">
    <citation type="journal article" date="2009" name="Appl. Environ. Microbiol.">
        <title>Three genomes from the phylum Acidobacteria provide insight into the lifestyles of these microorganisms in soils.</title>
        <authorList>
            <person name="Ward N.L."/>
            <person name="Challacombe J.F."/>
            <person name="Janssen P.H."/>
            <person name="Henrissat B."/>
            <person name="Coutinho P.M."/>
            <person name="Wu M."/>
            <person name="Xie G."/>
            <person name="Haft D.H."/>
            <person name="Sait M."/>
            <person name="Badger J."/>
            <person name="Barabote R.D."/>
            <person name="Bradley B."/>
            <person name="Brettin T.S."/>
            <person name="Brinkac L.M."/>
            <person name="Bruce D."/>
            <person name="Creasy T."/>
            <person name="Daugherty S.C."/>
            <person name="Davidsen T.M."/>
            <person name="DeBoy R.T."/>
            <person name="Detter J.C."/>
            <person name="Dodson R.J."/>
            <person name="Durkin A.S."/>
            <person name="Ganapathy A."/>
            <person name="Gwinn-Giglio M."/>
            <person name="Han C.S."/>
            <person name="Khouri H."/>
            <person name="Kiss H."/>
            <person name="Kothari S.P."/>
            <person name="Madupu R."/>
            <person name="Nelson K.E."/>
            <person name="Nelson W.C."/>
            <person name="Paulsen I."/>
            <person name="Penn K."/>
            <person name="Ren Q."/>
            <person name="Rosovitz M.J."/>
            <person name="Selengut J.D."/>
            <person name="Shrivastava S."/>
            <person name="Sullivan S.A."/>
            <person name="Tapia R."/>
            <person name="Thompson L.S."/>
            <person name="Watkins K.L."/>
            <person name="Yang Q."/>
            <person name="Yu C."/>
            <person name="Zafar N."/>
            <person name="Zhou L."/>
            <person name="Kuske C.R."/>
        </authorList>
    </citation>
    <scope>NUCLEOTIDE SEQUENCE [LARGE SCALE GENOMIC DNA]</scope>
    <source>
        <strain evidence="2 3">Ellin345</strain>
    </source>
</reference>
<dbReference type="HOGENOM" id="CLU_2436973_0_0_0"/>
<sequence length="90" mass="9641">MLESVLDKTSEHVAGTAKRASKAAVAMTEAFEDGIGVAKRAIKHGCDATEEFMEDTQQRIKRHPVESLVAAFAVGTVAGMIIGWIGGRRK</sequence>
<evidence type="ECO:0000313" key="3">
    <source>
        <dbReference type="Proteomes" id="UP000002432"/>
    </source>
</evidence>
<evidence type="ECO:0008006" key="4">
    <source>
        <dbReference type="Google" id="ProtNLM"/>
    </source>
</evidence>
<dbReference type="EMBL" id="CP000360">
    <property type="protein sequence ID" value="ABF40929.1"/>
    <property type="molecule type" value="Genomic_DNA"/>
</dbReference>
<dbReference type="EnsemblBacteria" id="ABF40929">
    <property type="protein sequence ID" value="ABF40929"/>
    <property type="gene ID" value="Acid345_1928"/>
</dbReference>
<dbReference type="Proteomes" id="UP000002432">
    <property type="component" value="Chromosome"/>
</dbReference>
<keyword evidence="3" id="KW-1185">Reference proteome</keyword>